<feature type="domain" description="C2H2-type" evidence="11">
    <location>
        <begin position="35"/>
        <end position="62"/>
    </location>
</feature>
<dbReference type="FunFam" id="3.30.160.60:FF:000030">
    <property type="entry name" value="Zinc finger protein 628"/>
    <property type="match status" value="1"/>
</dbReference>
<proteinExistence type="predicted"/>
<organism evidence="12 13">
    <name type="scientific">Pristionchus mayeri</name>
    <dbReference type="NCBI Taxonomy" id="1317129"/>
    <lineage>
        <taxon>Eukaryota</taxon>
        <taxon>Metazoa</taxon>
        <taxon>Ecdysozoa</taxon>
        <taxon>Nematoda</taxon>
        <taxon>Chromadorea</taxon>
        <taxon>Rhabditida</taxon>
        <taxon>Rhabditina</taxon>
        <taxon>Diplogasteromorpha</taxon>
        <taxon>Diplogasteroidea</taxon>
        <taxon>Neodiplogasteridae</taxon>
        <taxon>Pristionchus</taxon>
    </lineage>
</organism>
<evidence type="ECO:0000256" key="5">
    <source>
        <dbReference type="ARBA" id="ARBA00022833"/>
    </source>
</evidence>
<keyword evidence="8" id="KW-0804">Transcription</keyword>
<accession>A0AAN4Z0Q1</accession>
<evidence type="ECO:0000256" key="10">
    <source>
        <dbReference type="PROSITE-ProRule" id="PRU00042"/>
    </source>
</evidence>
<dbReference type="SMART" id="SM00355">
    <property type="entry name" value="ZnF_C2H2"/>
    <property type="match status" value="2"/>
</dbReference>
<evidence type="ECO:0000256" key="3">
    <source>
        <dbReference type="ARBA" id="ARBA00022737"/>
    </source>
</evidence>
<comment type="subcellular location">
    <subcellularLocation>
        <location evidence="1">Nucleus</location>
    </subcellularLocation>
</comment>
<evidence type="ECO:0000256" key="9">
    <source>
        <dbReference type="ARBA" id="ARBA00023242"/>
    </source>
</evidence>
<gene>
    <name evidence="12" type="ORF">PMAYCL1PPCAC_01861</name>
</gene>
<name>A0AAN4Z0Q1_9BILA</name>
<reference evidence="13" key="1">
    <citation type="submission" date="2022-10" db="EMBL/GenBank/DDBJ databases">
        <title>Genome assembly of Pristionchus species.</title>
        <authorList>
            <person name="Yoshida K."/>
            <person name="Sommer R.J."/>
        </authorList>
    </citation>
    <scope>NUCLEOTIDE SEQUENCE [LARGE SCALE GENOMIC DNA]</scope>
    <source>
        <strain evidence="13">RS5460</strain>
    </source>
</reference>
<dbReference type="Pfam" id="PF00096">
    <property type="entry name" value="zf-C2H2"/>
    <property type="match status" value="2"/>
</dbReference>
<keyword evidence="7" id="KW-0238">DNA-binding</keyword>
<keyword evidence="9" id="KW-0539">Nucleus</keyword>
<keyword evidence="4 10" id="KW-0863">Zinc-finger</keyword>
<dbReference type="EMBL" id="BTRK01000001">
    <property type="protein sequence ID" value="GMR31666.1"/>
    <property type="molecule type" value="Genomic_DNA"/>
</dbReference>
<dbReference type="InterPro" id="IPR036236">
    <property type="entry name" value="Znf_C2H2_sf"/>
</dbReference>
<feature type="non-terminal residue" evidence="12">
    <location>
        <position position="89"/>
    </location>
</feature>
<dbReference type="GO" id="GO:0000981">
    <property type="term" value="F:DNA-binding transcription factor activity, RNA polymerase II-specific"/>
    <property type="evidence" value="ECO:0007669"/>
    <property type="project" value="TreeGrafter"/>
</dbReference>
<dbReference type="PROSITE" id="PS00028">
    <property type="entry name" value="ZINC_FINGER_C2H2_1"/>
    <property type="match status" value="2"/>
</dbReference>
<evidence type="ECO:0000313" key="13">
    <source>
        <dbReference type="Proteomes" id="UP001328107"/>
    </source>
</evidence>
<dbReference type="PANTHER" id="PTHR24388:SF54">
    <property type="entry name" value="PROTEIN ESCARGOT"/>
    <property type="match status" value="1"/>
</dbReference>
<evidence type="ECO:0000256" key="1">
    <source>
        <dbReference type="ARBA" id="ARBA00004123"/>
    </source>
</evidence>
<evidence type="ECO:0000256" key="8">
    <source>
        <dbReference type="ARBA" id="ARBA00023163"/>
    </source>
</evidence>
<comment type="caution">
    <text evidence="12">The sequence shown here is derived from an EMBL/GenBank/DDBJ whole genome shotgun (WGS) entry which is preliminary data.</text>
</comment>
<dbReference type="GO" id="GO:0008270">
    <property type="term" value="F:zinc ion binding"/>
    <property type="evidence" value="ECO:0007669"/>
    <property type="project" value="UniProtKB-KW"/>
</dbReference>
<evidence type="ECO:0000259" key="11">
    <source>
        <dbReference type="PROSITE" id="PS50157"/>
    </source>
</evidence>
<dbReference type="SUPFAM" id="SSF57667">
    <property type="entry name" value="beta-beta-alpha zinc fingers"/>
    <property type="match status" value="1"/>
</dbReference>
<keyword evidence="3" id="KW-0677">Repeat</keyword>
<evidence type="ECO:0000256" key="7">
    <source>
        <dbReference type="ARBA" id="ARBA00023125"/>
    </source>
</evidence>
<evidence type="ECO:0000256" key="2">
    <source>
        <dbReference type="ARBA" id="ARBA00022723"/>
    </source>
</evidence>
<feature type="domain" description="C2H2-type" evidence="11">
    <location>
        <begin position="2"/>
        <end position="29"/>
    </location>
</feature>
<keyword evidence="2" id="KW-0479">Metal-binding</keyword>
<dbReference type="GO" id="GO:0005634">
    <property type="term" value="C:nucleus"/>
    <property type="evidence" value="ECO:0007669"/>
    <property type="project" value="UniProtKB-SubCell"/>
</dbReference>
<keyword evidence="6" id="KW-0805">Transcription regulation</keyword>
<dbReference type="PANTHER" id="PTHR24388">
    <property type="entry name" value="ZINC FINGER PROTEIN"/>
    <property type="match status" value="1"/>
</dbReference>
<keyword evidence="13" id="KW-1185">Reference proteome</keyword>
<dbReference type="Proteomes" id="UP001328107">
    <property type="component" value="Unassembled WGS sequence"/>
</dbReference>
<evidence type="ECO:0000256" key="4">
    <source>
        <dbReference type="ARBA" id="ARBA00022771"/>
    </source>
</evidence>
<sequence length="89" mass="10358">ACECEVCGKLFVVPNEMRRHKETHMDENDPNKKRHKCNECGKGFRNSVNLRHHMSTHKDENDPAQAQEKRPFKCEVCSDTFRTAKNLAD</sequence>
<dbReference type="Gene3D" id="3.30.160.60">
    <property type="entry name" value="Classic Zinc Finger"/>
    <property type="match status" value="2"/>
</dbReference>
<dbReference type="PROSITE" id="PS50157">
    <property type="entry name" value="ZINC_FINGER_C2H2_2"/>
    <property type="match status" value="2"/>
</dbReference>
<evidence type="ECO:0000313" key="12">
    <source>
        <dbReference type="EMBL" id="GMR31666.1"/>
    </source>
</evidence>
<keyword evidence="5" id="KW-0862">Zinc</keyword>
<feature type="non-terminal residue" evidence="12">
    <location>
        <position position="1"/>
    </location>
</feature>
<dbReference type="AlphaFoldDB" id="A0AAN4Z0Q1"/>
<dbReference type="GO" id="GO:0000978">
    <property type="term" value="F:RNA polymerase II cis-regulatory region sequence-specific DNA binding"/>
    <property type="evidence" value="ECO:0007669"/>
    <property type="project" value="TreeGrafter"/>
</dbReference>
<protein>
    <recommendedName>
        <fullName evidence="11">C2H2-type domain-containing protein</fullName>
    </recommendedName>
</protein>
<dbReference type="InterPro" id="IPR013087">
    <property type="entry name" value="Znf_C2H2_type"/>
</dbReference>
<dbReference type="InterPro" id="IPR050527">
    <property type="entry name" value="Snail/Krueppel_Znf"/>
</dbReference>
<evidence type="ECO:0000256" key="6">
    <source>
        <dbReference type="ARBA" id="ARBA00023015"/>
    </source>
</evidence>